<dbReference type="PROSITE" id="PS50889">
    <property type="entry name" value="S4"/>
    <property type="match status" value="1"/>
</dbReference>
<dbReference type="SUPFAM" id="SSF55174">
    <property type="entry name" value="Alpha-L RNA-binding motif"/>
    <property type="match status" value="1"/>
</dbReference>
<dbReference type="NCBIfam" id="TIGR02988">
    <property type="entry name" value="YaaA_near_RecF"/>
    <property type="match status" value="1"/>
</dbReference>
<accession>A0A4R7ZCS4</accession>
<dbReference type="GO" id="GO:0003723">
    <property type="term" value="F:RNA binding"/>
    <property type="evidence" value="ECO:0007669"/>
    <property type="project" value="UniProtKB-KW"/>
</dbReference>
<evidence type="ECO:0000256" key="1">
    <source>
        <dbReference type="PROSITE-ProRule" id="PRU00182"/>
    </source>
</evidence>
<dbReference type="Gene3D" id="3.10.290.10">
    <property type="entry name" value="RNA-binding S4 domain"/>
    <property type="match status" value="1"/>
</dbReference>
<dbReference type="InterPro" id="IPR036986">
    <property type="entry name" value="S4_RNA-bd_sf"/>
</dbReference>
<comment type="caution">
    <text evidence="2">The sequence shown here is derived from an EMBL/GenBank/DDBJ whole genome shotgun (WGS) entry which is preliminary data.</text>
</comment>
<proteinExistence type="predicted"/>
<evidence type="ECO:0000313" key="2">
    <source>
        <dbReference type="EMBL" id="TDW13201.1"/>
    </source>
</evidence>
<name>A0A4R7ZCS4_9FIRM</name>
<dbReference type="Pfam" id="PF13275">
    <property type="entry name" value="S4_2"/>
    <property type="match status" value="1"/>
</dbReference>
<dbReference type="AlphaFoldDB" id="A0A4R7ZCS4"/>
<evidence type="ECO:0000313" key="3">
    <source>
        <dbReference type="Proteomes" id="UP000294743"/>
    </source>
</evidence>
<dbReference type="Proteomes" id="UP000294743">
    <property type="component" value="Unassembled WGS sequence"/>
</dbReference>
<keyword evidence="1" id="KW-0694">RNA-binding</keyword>
<protein>
    <submittedName>
        <fullName evidence="2">S4 domain protein YaaA</fullName>
    </submittedName>
</protein>
<gene>
    <name evidence="2" type="ORF">EDD63_14414</name>
</gene>
<dbReference type="OrthoDB" id="9811532at2"/>
<reference evidence="2 3" key="1">
    <citation type="submission" date="2019-03" db="EMBL/GenBank/DDBJ databases">
        <title>Genomic Encyclopedia of Type Strains, Phase IV (KMG-IV): sequencing the most valuable type-strain genomes for metagenomic binning, comparative biology and taxonomic classification.</title>
        <authorList>
            <person name="Goeker M."/>
        </authorList>
    </citation>
    <scope>NUCLEOTIDE SEQUENCE [LARGE SCALE GENOMIC DNA]</scope>
    <source>
        <strain evidence="2 3">DSM 28867</strain>
    </source>
</reference>
<sequence>MEIKIETEYVTLGQFLKLADFISSGGEAKFAVKELDIIVNGDKEDRRGRKLYPNDVVVVEGQTFTIV</sequence>
<dbReference type="InterPro" id="IPR014330">
    <property type="entry name" value="RNA-bd_S4-rel_YaaA"/>
</dbReference>
<dbReference type="EMBL" id="SODD01000044">
    <property type="protein sequence ID" value="TDW13201.1"/>
    <property type="molecule type" value="Genomic_DNA"/>
</dbReference>
<organism evidence="2 3">
    <name type="scientific">Breznakia blatticola</name>
    <dbReference type="NCBI Taxonomy" id="1754012"/>
    <lineage>
        <taxon>Bacteria</taxon>
        <taxon>Bacillati</taxon>
        <taxon>Bacillota</taxon>
        <taxon>Erysipelotrichia</taxon>
        <taxon>Erysipelotrichales</taxon>
        <taxon>Erysipelotrichaceae</taxon>
        <taxon>Breznakia</taxon>
    </lineage>
</organism>
<keyword evidence="3" id="KW-1185">Reference proteome</keyword>